<dbReference type="EMBL" id="JAWJZY010000013">
    <property type="protein sequence ID" value="MEE8659707.1"/>
    <property type="molecule type" value="Genomic_DNA"/>
</dbReference>
<accession>A0ABU7U4E5</accession>
<protein>
    <submittedName>
        <fullName evidence="1">Uncharacterized protein</fullName>
    </submittedName>
</protein>
<reference evidence="1 2" key="1">
    <citation type="submission" date="2023-10" db="EMBL/GenBank/DDBJ databases">
        <title>Sorlinia euscelidii gen. nov., sp. nov., an acetic acid bacteria isolated from the gut of Euscelidius variegatus emitter.</title>
        <authorList>
            <person name="Michoud G."/>
            <person name="Marasco R."/>
            <person name="Seferji K."/>
            <person name="Gonella E."/>
            <person name="Garuglieri E."/>
            <person name="Alma A."/>
            <person name="Mapelli F."/>
            <person name="Borin S."/>
            <person name="Daffonchio D."/>
            <person name="Crotti E."/>
        </authorList>
    </citation>
    <scope>NUCLEOTIDE SEQUENCE [LARGE SCALE GENOMIC DNA]</scope>
    <source>
        <strain evidence="1 2">EV16P</strain>
    </source>
</reference>
<evidence type="ECO:0000313" key="1">
    <source>
        <dbReference type="EMBL" id="MEE8659707.1"/>
    </source>
</evidence>
<dbReference type="Proteomes" id="UP001312908">
    <property type="component" value="Unassembled WGS sequence"/>
</dbReference>
<keyword evidence="2" id="KW-1185">Reference proteome</keyword>
<proteinExistence type="predicted"/>
<organism evidence="1 2">
    <name type="scientific">Sorlinia euscelidii</name>
    <dbReference type="NCBI Taxonomy" id="3081148"/>
    <lineage>
        <taxon>Bacteria</taxon>
        <taxon>Pseudomonadati</taxon>
        <taxon>Pseudomonadota</taxon>
        <taxon>Alphaproteobacteria</taxon>
        <taxon>Acetobacterales</taxon>
        <taxon>Acetobacteraceae</taxon>
        <taxon>Sorlinia</taxon>
    </lineage>
</organism>
<sequence length="48" mass="5407">MRLLRFGQKSRGWSRVQAVLALVTGMSSFEIGAAMAKIFLAHFPPSRW</sequence>
<comment type="caution">
    <text evidence="1">The sequence shown here is derived from an EMBL/GenBank/DDBJ whole genome shotgun (WGS) entry which is preliminary data.</text>
</comment>
<name>A0ABU7U4E5_9PROT</name>
<evidence type="ECO:0000313" key="2">
    <source>
        <dbReference type="Proteomes" id="UP001312908"/>
    </source>
</evidence>
<gene>
    <name evidence="1" type="ORF">DOFOFD_11935</name>
</gene>